<feature type="domain" description="Fibronectin type-III" evidence="15">
    <location>
        <begin position="71"/>
        <end position="171"/>
    </location>
</feature>
<dbReference type="InterPro" id="IPR036116">
    <property type="entry name" value="FN3_sf"/>
</dbReference>
<dbReference type="GO" id="GO:0004896">
    <property type="term" value="F:cytokine receptor activity"/>
    <property type="evidence" value="ECO:0007669"/>
    <property type="project" value="TreeGrafter"/>
</dbReference>
<dbReference type="EMBL" id="JAROKS010000019">
    <property type="protein sequence ID" value="KAK1792300.1"/>
    <property type="molecule type" value="Genomic_DNA"/>
</dbReference>
<reference evidence="16" key="1">
    <citation type="submission" date="2023-03" db="EMBL/GenBank/DDBJ databases">
        <title>Electrophorus voltai genome.</title>
        <authorList>
            <person name="Bian C."/>
        </authorList>
    </citation>
    <scope>NUCLEOTIDE SEQUENCE</scope>
    <source>
        <strain evidence="16">CB-2022</strain>
        <tissue evidence="16">Muscle</tissue>
    </source>
</reference>
<keyword evidence="8" id="KW-0862">Zinc</keyword>
<evidence type="ECO:0000256" key="8">
    <source>
        <dbReference type="ARBA" id="ARBA00022833"/>
    </source>
</evidence>
<comment type="similarity">
    <text evidence="2">Belongs to the type I cytokine receptor family. Type 1 subfamily.</text>
</comment>
<dbReference type="PANTHER" id="PTHR23037:SF46">
    <property type="entry name" value="INTERLEUKIN 5 RECEPTOR SUBUNIT ALPHA"/>
    <property type="match status" value="1"/>
</dbReference>
<evidence type="ECO:0000256" key="10">
    <source>
        <dbReference type="ARBA" id="ARBA00023136"/>
    </source>
</evidence>
<feature type="compositionally biased region" description="Polar residues" evidence="14">
    <location>
        <begin position="349"/>
        <end position="363"/>
    </location>
</feature>
<keyword evidence="6" id="KW-0732">Signal</keyword>
<evidence type="ECO:0000256" key="9">
    <source>
        <dbReference type="ARBA" id="ARBA00022989"/>
    </source>
</evidence>
<dbReference type="SUPFAM" id="SSF49265">
    <property type="entry name" value="Fibronectin type III"/>
    <property type="match status" value="2"/>
</dbReference>
<sequence length="558" mass="62840">MHGTARPVVYLTSEKLQVLLLRALDFAFEKLSVGKLICFNGTFFSLGAVSAYYNIHTGALLYLVVHIGHTAPGKPELTRCRSPEKETFTCWWEPGSSGGLPTTYRLFYIKERSEKVFECPNYHRAGNNSCFFDKAHTSIWVLYNITVMASNSYGNTFSEPVEVDVMDIVQPHSPENVTLTVLGTENNPYFLVQWEAPHDTDTRSGWVTLKYEVRVKLESRRQKASEWELYSTGKQKELSIYSPQPGGRYTVQARCRLDHGLWSEWSPPILIQVPDSKMFSLSCACFVKHFFLPPVPGPKIKGFDIKLLKTEMSEDIFRTLTLEGFPPTPECPDQMDFLVVVDSDEDIEQSGNDVAQESTNGDQHTSDCKGRVCCSLPTENTLKKQSDRWKRSAFVHDHKASDRESVAGPSQTFSGIFSSLPDVQHLNHLSTHDGALQKLDQESPQIKPQKGMVRNSQTSCTSSFKQNDALFTPNGLMEYVEDMESQDCKRIPTAEEGENYSKVSGIYSDRVLVLQKDSIPIHTHKEGNCGDLNKKIRDETISQAKETQEYVGTALAIL</sequence>
<dbReference type="Proteomes" id="UP001239994">
    <property type="component" value="Unassembled WGS sequence"/>
</dbReference>
<dbReference type="Pfam" id="PF09067">
    <property type="entry name" value="EpoR_lig-bind"/>
    <property type="match status" value="1"/>
</dbReference>
<comment type="subcellular location">
    <subcellularLocation>
        <location evidence="1">Membrane</location>
        <topology evidence="1">Single-pass type I membrane protein</topology>
    </subcellularLocation>
</comment>
<dbReference type="GO" id="GO:0009897">
    <property type="term" value="C:external side of plasma membrane"/>
    <property type="evidence" value="ECO:0007669"/>
    <property type="project" value="TreeGrafter"/>
</dbReference>
<evidence type="ECO:0000256" key="2">
    <source>
        <dbReference type="ARBA" id="ARBA00007885"/>
    </source>
</evidence>
<dbReference type="PANTHER" id="PTHR23037">
    <property type="entry name" value="CYTOKINE RECEPTOR"/>
    <property type="match status" value="1"/>
</dbReference>
<protein>
    <recommendedName>
        <fullName evidence="3">Prolactin receptor</fullName>
    </recommendedName>
</protein>
<gene>
    <name evidence="16" type="ORF">P4O66_012255</name>
</gene>
<keyword evidence="13" id="KW-0325">Glycoprotein</keyword>
<dbReference type="GO" id="GO:0046872">
    <property type="term" value="F:metal ion binding"/>
    <property type="evidence" value="ECO:0007669"/>
    <property type="project" value="UniProtKB-KW"/>
</dbReference>
<evidence type="ECO:0000256" key="7">
    <source>
        <dbReference type="ARBA" id="ARBA00022737"/>
    </source>
</evidence>
<dbReference type="InterPro" id="IPR015152">
    <property type="entry name" value="Growth/epo_recpt_lig-bind"/>
</dbReference>
<keyword evidence="7" id="KW-0677">Repeat</keyword>
<dbReference type="AlphaFoldDB" id="A0AAD9DRC0"/>
<dbReference type="InterPro" id="IPR003961">
    <property type="entry name" value="FN3_dom"/>
</dbReference>
<evidence type="ECO:0000256" key="4">
    <source>
        <dbReference type="ARBA" id="ARBA00022692"/>
    </source>
</evidence>
<dbReference type="PROSITE" id="PS50853">
    <property type="entry name" value="FN3"/>
    <property type="match status" value="2"/>
</dbReference>
<comment type="caution">
    <text evidence="16">The sequence shown here is derived from an EMBL/GenBank/DDBJ whole genome shotgun (WGS) entry which is preliminary data.</text>
</comment>
<evidence type="ECO:0000256" key="11">
    <source>
        <dbReference type="ARBA" id="ARBA00023157"/>
    </source>
</evidence>
<keyword evidence="4" id="KW-0812">Transmembrane</keyword>
<accession>A0AAD9DRC0</accession>
<name>A0AAD9DRC0_9TELE</name>
<feature type="region of interest" description="Disordered" evidence="14">
    <location>
        <begin position="348"/>
        <end position="367"/>
    </location>
</feature>
<evidence type="ECO:0000313" key="16">
    <source>
        <dbReference type="EMBL" id="KAK1792300.1"/>
    </source>
</evidence>
<keyword evidence="10" id="KW-0472">Membrane</keyword>
<keyword evidence="11" id="KW-1015">Disulfide bond</keyword>
<keyword evidence="9" id="KW-1133">Transmembrane helix</keyword>
<dbReference type="SMART" id="SM00060">
    <property type="entry name" value="FN3"/>
    <property type="match status" value="2"/>
</dbReference>
<feature type="domain" description="Fibronectin type-III" evidence="15">
    <location>
        <begin position="173"/>
        <end position="276"/>
    </location>
</feature>
<evidence type="ECO:0000256" key="5">
    <source>
        <dbReference type="ARBA" id="ARBA00022723"/>
    </source>
</evidence>
<evidence type="ECO:0000256" key="12">
    <source>
        <dbReference type="ARBA" id="ARBA00023170"/>
    </source>
</evidence>
<dbReference type="CDD" id="cd00063">
    <property type="entry name" value="FN3"/>
    <property type="match status" value="2"/>
</dbReference>
<evidence type="ECO:0000256" key="13">
    <source>
        <dbReference type="ARBA" id="ARBA00023180"/>
    </source>
</evidence>
<dbReference type="InterPro" id="IPR013783">
    <property type="entry name" value="Ig-like_fold"/>
</dbReference>
<dbReference type="Gene3D" id="2.60.40.10">
    <property type="entry name" value="Immunoglobulins"/>
    <property type="match status" value="2"/>
</dbReference>
<keyword evidence="17" id="KW-1185">Reference proteome</keyword>
<keyword evidence="12" id="KW-0675">Receptor</keyword>
<evidence type="ECO:0000256" key="3">
    <source>
        <dbReference type="ARBA" id="ARBA00019818"/>
    </source>
</evidence>
<evidence type="ECO:0000256" key="1">
    <source>
        <dbReference type="ARBA" id="ARBA00004479"/>
    </source>
</evidence>
<dbReference type="FunFam" id="2.60.40.10:FF:000358">
    <property type="entry name" value="Prolactin receptor"/>
    <property type="match status" value="1"/>
</dbReference>
<dbReference type="FunFam" id="2.60.40.10:FF:000287">
    <property type="entry name" value="Prolactin receptor"/>
    <property type="match status" value="1"/>
</dbReference>
<evidence type="ECO:0000259" key="15">
    <source>
        <dbReference type="PROSITE" id="PS50853"/>
    </source>
</evidence>
<evidence type="ECO:0000256" key="14">
    <source>
        <dbReference type="SAM" id="MobiDB-lite"/>
    </source>
</evidence>
<keyword evidence="5" id="KW-0479">Metal-binding</keyword>
<evidence type="ECO:0000313" key="17">
    <source>
        <dbReference type="Proteomes" id="UP001239994"/>
    </source>
</evidence>
<evidence type="ECO:0000256" key="6">
    <source>
        <dbReference type="ARBA" id="ARBA00022729"/>
    </source>
</evidence>
<organism evidence="16 17">
    <name type="scientific">Electrophorus voltai</name>
    <dbReference type="NCBI Taxonomy" id="2609070"/>
    <lineage>
        <taxon>Eukaryota</taxon>
        <taxon>Metazoa</taxon>
        <taxon>Chordata</taxon>
        <taxon>Craniata</taxon>
        <taxon>Vertebrata</taxon>
        <taxon>Euteleostomi</taxon>
        <taxon>Actinopterygii</taxon>
        <taxon>Neopterygii</taxon>
        <taxon>Teleostei</taxon>
        <taxon>Ostariophysi</taxon>
        <taxon>Gymnotiformes</taxon>
        <taxon>Gymnotoidei</taxon>
        <taxon>Gymnotidae</taxon>
        <taxon>Electrophorus</taxon>
    </lineage>
</organism>
<proteinExistence type="inferred from homology"/>